<sequence>MKYEQICIAFGLIVAIQCQSVKETFHSIIKKQCPILDASRIGIIFLYLPQRNVQGLPYQSNPSDGLTFKINHYFSLLALSKLFKPNASNRILFYYINESGKPKNNHYNQWLNDSYWNSKLPIEVFNFIKLDHESVDNNFNLLDIFNQIKSDSPRLFDIAKDKYLLITSDVIIGPKIFSCFVEDLTHDSTDILSTEYIKSRTHKECYEAMNRNKNNYYSFLYKLDYIHNLNDFSGIFLWNNRFKEKMSQNLVDFNNFYKCTYRNDVIKDTKHDYSDSFCIFGFELNVYESPLFQDMFSDKNNYFKSLVRKHLFGKPDPITYEMSNQALIPNIVHLIWFSPNSFRTMKFIEYLCLKSILNVLKPDKIRIHGDHEPVNCRYWKELSKNSKIEWVYREKPLYRYNQNFSQSPIQHLADVARLEVLYEEGGIYSDFDILWVKPLDKFRYMNVDLIASNDLTSYCYEFPFNIQIGAFMAPKKSEFLRLWLNGYKEKYHLFPGDYVAVSMCEPYKLYEKYPHKVFIDNRLQMIFFNGWSAFIPRYIDVEQEKLKEFNENLDWLNDGTHGYHLPRHGDLNTEMDFKKANRSLPIRIAEYIFNL</sequence>
<reference evidence="1 2" key="1">
    <citation type="journal article" date="2018" name="Sci. Rep.">
        <title>Genomic signatures of local adaptation to the degree of environmental predictability in rotifers.</title>
        <authorList>
            <person name="Franch-Gras L."/>
            <person name="Hahn C."/>
            <person name="Garcia-Roger E.M."/>
            <person name="Carmona M.J."/>
            <person name="Serra M."/>
            <person name="Gomez A."/>
        </authorList>
    </citation>
    <scope>NUCLEOTIDE SEQUENCE [LARGE SCALE GENOMIC DNA]</scope>
    <source>
        <strain evidence="1">HYR1</strain>
    </source>
</reference>
<dbReference type="Pfam" id="PF04488">
    <property type="entry name" value="Gly_transf_sug"/>
    <property type="match status" value="1"/>
</dbReference>
<dbReference type="InterPro" id="IPR007577">
    <property type="entry name" value="GlycoTrfase_DXD_sugar-bd_CS"/>
</dbReference>
<evidence type="ECO:0000313" key="1">
    <source>
        <dbReference type="EMBL" id="RNA40428.1"/>
    </source>
</evidence>
<dbReference type="SUPFAM" id="SSF53448">
    <property type="entry name" value="Nucleotide-diphospho-sugar transferases"/>
    <property type="match status" value="1"/>
</dbReference>
<dbReference type="AlphaFoldDB" id="A0A3M7SXV8"/>
<dbReference type="PANTHER" id="PTHR46830">
    <property type="entry name" value="TRANSFERASE, PUTATIVE-RELATED"/>
    <property type="match status" value="1"/>
</dbReference>
<dbReference type="EMBL" id="REGN01000642">
    <property type="protein sequence ID" value="RNA40428.1"/>
    <property type="molecule type" value="Genomic_DNA"/>
</dbReference>
<comment type="caution">
    <text evidence="1">The sequence shown here is derived from an EMBL/GenBank/DDBJ whole genome shotgun (WGS) entry which is preliminary data.</text>
</comment>
<dbReference type="OrthoDB" id="409543at2759"/>
<organism evidence="1 2">
    <name type="scientific">Brachionus plicatilis</name>
    <name type="common">Marine rotifer</name>
    <name type="synonym">Brachionus muelleri</name>
    <dbReference type="NCBI Taxonomy" id="10195"/>
    <lineage>
        <taxon>Eukaryota</taxon>
        <taxon>Metazoa</taxon>
        <taxon>Spiralia</taxon>
        <taxon>Gnathifera</taxon>
        <taxon>Rotifera</taxon>
        <taxon>Eurotatoria</taxon>
        <taxon>Monogononta</taxon>
        <taxon>Pseudotrocha</taxon>
        <taxon>Ploima</taxon>
        <taxon>Brachionidae</taxon>
        <taxon>Brachionus</taxon>
    </lineage>
</organism>
<proteinExistence type="predicted"/>
<dbReference type="Proteomes" id="UP000276133">
    <property type="component" value="Unassembled WGS sequence"/>
</dbReference>
<dbReference type="Gene3D" id="3.90.550.20">
    <property type="match status" value="1"/>
</dbReference>
<name>A0A3M7SXV8_BRAPC</name>
<dbReference type="PANTHER" id="PTHR46830:SF1">
    <property type="entry name" value="ALPHA-1,4-N-ACETYLGLUCOSAMINYLTRANSFERASE"/>
    <property type="match status" value="1"/>
</dbReference>
<protein>
    <submittedName>
        <fullName evidence="1">Uncharacterized protein</fullName>
    </submittedName>
</protein>
<dbReference type="InterPro" id="IPR029044">
    <property type="entry name" value="Nucleotide-diphossugar_trans"/>
</dbReference>
<gene>
    <name evidence="1" type="ORF">BpHYR1_013646</name>
</gene>
<keyword evidence="2" id="KW-1185">Reference proteome</keyword>
<evidence type="ECO:0000313" key="2">
    <source>
        <dbReference type="Proteomes" id="UP000276133"/>
    </source>
</evidence>
<accession>A0A3M7SXV8</accession>